<dbReference type="Pfam" id="PF01833">
    <property type="entry name" value="TIG"/>
    <property type="match status" value="1"/>
</dbReference>
<dbReference type="SUPFAM" id="SSF81296">
    <property type="entry name" value="E set domains"/>
    <property type="match status" value="1"/>
</dbReference>
<dbReference type="CDD" id="cd00102">
    <property type="entry name" value="IPT"/>
    <property type="match status" value="1"/>
</dbReference>
<evidence type="ECO:0000259" key="1">
    <source>
        <dbReference type="SMART" id="SM00429"/>
    </source>
</evidence>
<dbReference type="InterPro" id="IPR002909">
    <property type="entry name" value="IPT_dom"/>
</dbReference>
<dbReference type="InterPro" id="IPR013783">
    <property type="entry name" value="Ig-like_fold"/>
</dbReference>
<organism evidence="2 3">
    <name type="scientific">Archangium gephyra</name>
    <dbReference type="NCBI Taxonomy" id="48"/>
    <lineage>
        <taxon>Bacteria</taxon>
        <taxon>Pseudomonadati</taxon>
        <taxon>Myxococcota</taxon>
        <taxon>Myxococcia</taxon>
        <taxon>Myxococcales</taxon>
        <taxon>Cystobacterineae</taxon>
        <taxon>Archangiaceae</taxon>
        <taxon>Archangium</taxon>
    </lineage>
</organism>
<name>A0A2W5W0I9_9BACT</name>
<feature type="domain" description="IPT/TIG" evidence="1">
    <location>
        <begin position="31"/>
        <end position="115"/>
    </location>
</feature>
<evidence type="ECO:0000313" key="3">
    <source>
        <dbReference type="Proteomes" id="UP000249061"/>
    </source>
</evidence>
<dbReference type="AlphaFoldDB" id="A0A2W5W0I9"/>
<dbReference type="Gene3D" id="2.60.40.10">
    <property type="entry name" value="Immunoglobulins"/>
    <property type="match status" value="1"/>
</dbReference>
<dbReference type="SMART" id="SM00429">
    <property type="entry name" value="IPT"/>
    <property type="match status" value="1"/>
</dbReference>
<gene>
    <name evidence="2" type="ORF">DI536_05410</name>
</gene>
<evidence type="ECO:0000313" key="2">
    <source>
        <dbReference type="EMBL" id="PZR16601.1"/>
    </source>
</evidence>
<comment type="caution">
    <text evidence="2">The sequence shown here is derived from an EMBL/GenBank/DDBJ whole genome shotgun (WGS) entry which is preliminary data.</text>
</comment>
<dbReference type="PROSITE" id="PS51257">
    <property type="entry name" value="PROKAR_LIPOPROTEIN"/>
    <property type="match status" value="1"/>
</dbReference>
<dbReference type="Proteomes" id="UP000249061">
    <property type="component" value="Unassembled WGS sequence"/>
</dbReference>
<protein>
    <recommendedName>
        <fullName evidence="1">IPT/TIG domain-containing protein</fullName>
    </recommendedName>
</protein>
<dbReference type="EMBL" id="QFQP01000003">
    <property type="protein sequence ID" value="PZR16601.1"/>
    <property type="molecule type" value="Genomic_DNA"/>
</dbReference>
<reference evidence="2 3" key="1">
    <citation type="submission" date="2017-08" db="EMBL/GenBank/DDBJ databases">
        <title>Infants hospitalized years apart are colonized by the same room-sourced microbial strains.</title>
        <authorList>
            <person name="Brooks B."/>
            <person name="Olm M.R."/>
            <person name="Firek B.A."/>
            <person name="Baker R."/>
            <person name="Thomas B.C."/>
            <person name="Morowitz M.J."/>
            <person name="Banfield J.F."/>
        </authorList>
    </citation>
    <scope>NUCLEOTIDE SEQUENCE [LARGE SCALE GENOMIC DNA]</scope>
    <source>
        <strain evidence="2">S2_003_000_R2_14</strain>
    </source>
</reference>
<accession>A0A2W5W0I9</accession>
<proteinExistence type="predicted"/>
<sequence>MKLRTLILLTPLLAGCPTEMPPPTDGGTQPAPIVTSITPTSGAVAGGTSVTINGTQFVTGASVAFGTTLSSSVTFESDRRLVAVSPSSAMAGAVAIVVTNPGGRSSSLPNAFTYTGTTTVKTITETVLVNEATATASAPATITVTANVAVPMTTTGAGQGSGVRAQVGFATTVSEPPAVTDFTWSDASYTGDVDGAAAGDLARDSYSGNFMLTAAGSYFVTTRFSVDNGQSWTIADRDGSANGVTQAQLARVTVSEAAIGWCKLGGQTVEQPPMLSLRAGAPGQVVYGQVFKAGVTNAVGQGTGIKGQLGYGAPGTNESTWTWVDATYNVDTGAGQNDEFQATLPNPGPGTYKFAFRFNSDDGAWTYCDANGLDMGGFTEDQAGSLTVTTAGVDSCVFQFPTAMTSYEGRPTDFAYGRVFVQGITEAQGQGAGIEGQLGYGAPNTMPSDPSWTWSTNATFNVDDMGGGDEYQMRINGPAAGNFALAWRFRLTGGAWTYCDLDGSSNGLQTNQLVPLTANAFDVSNCVVQATNAQQTVLPATNSQPYSLAVTVPTLTEAGGQGLPLTVQIGSGATGSQPSTWSNWTAANYRSDVGNADLYDGATLSPAAPGSVDVGFRVQVGSRPFVYCDRDGSMNGYQPAQAAKLTSVAALINDCRLNSVSGFAIKSGDALTITTRTLINGVSSLPGASPNLRVQVGVGPVSDDASTSARWGWRDATFASDQSGEDEFSATVFPAYTGGRAVSARASLNGTAWTYCDLNGFDGGYEVNQQYDVTVAPQTDIPYCNIQFPSSAAPGAVIYGRVYKPGVTDLPAGRLIAELGVGSELGDPGLGWSWSPATFNIQVENDSEYQATLPAADAGLNYAFRFTVDGGVYCYGDINGSQDGFTGGSNVGQITP</sequence>
<dbReference type="InterPro" id="IPR014756">
    <property type="entry name" value="Ig_E-set"/>
</dbReference>